<dbReference type="EMBL" id="JBFOLJ010000012">
    <property type="protein sequence ID" value="KAL2488991.1"/>
    <property type="molecule type" value="Genomic_DNA"/>
</dbReference>
<evidence type="ECO:0000313" key="1">
    <source>
        <dbReference type="EMBL" id="KAL2488991.1"/>
    </source>
</evidence>
<accession>A0ABD1RKQ1</accession>
<name>A0ABD1RKQ1_9LAMI</name>
<sequence>MGCKIRAIKEITLATYLWFPISLFYSKTPGERFQHAIHSKRVCDSMPIPEAKENQKPKLLRKPLKIAFEESVHVSKKWKSFILNRELSKYGLLILGLEKWAIRNHIVFREGSTNPRLRRGNMGYFPFYTEYFVVIFLLAEAVCDASNDEA</sequence>
<dbReference type="AlphaFoldDB" id="A0ABD1RKQ1"/>
<gene>
    <name evidence="1" type="ORF">Fot_42283</name>
</gene>
<keyword evidence="2" id="KW-1185">Reference proteome</keyword>
<comment type="caution">
    <text evidence="1">The sequence shown here is derived from an EMBL/GenBank/DDBJ whole genome shotgun (WGS) entry which is preliminary data.</text>
</comment>
<evidence type="ECO:0000313" key="2">
    <source>
        <dbReference type="Proteomes" id="UP001604277"/>
    </source>
</evidence>
<reference evidence="2" key="1">
    <citation type="submission" date="2024-07" db="EMBL/GenBank/DDBJ databases">
        <title>Two chromosome-level genome assemblies of Korean endemic species Abeliophyllum distichum and Forsythia ovata (Oleaceae).</title>
        <authorList>
            <person name="Jang H."/>
        </authorList>
    </citation>
    <scope>NUCLEOTIDE SEQUENCE [LARGE SCALE GENOMIC DNA]</scope>
</reference>
<dbReference type="Proteomes" id="UP001604277">
    <property type="component" value="Unassembled WGS sequence"/>
</dbReference>
<proteinExistence type="predicted"/>
<protein>
    <submittedName>
        <fullName evidence="1">Uncharacterized protein</fullName>
    </submittedName>
</protein>
<organism evidence="1 2">
    <name type="scientific">Forsythia ovata</name>
    <dbReference type="NCBI Taxonomy" id="205694"/>
    <lineage>
        <taxon>Eukaryota</taxon>
        <taxon>Viridiplantae</taxon>
        <taxon>Streptophyta</taxon>
        <taxon>Embryophyta</taxon>
        <taxon>Tracheophyta</taxon>
        <taxon>Spermatophyta</taxon>
        <taxon>Magnoliopsida</taxon>
        <taxon>eudicotyledons</taxon>
        <taxon>Gunneridae</taxon>
        <taxon>Pentapetalae</taxon>
        <taxon>asterids</taxon>
        <taxon>lamiids</taxon>
        <taxon>Lamiales</taxon>
        <taxon>Oleaceae</taxon>
        <taxon>Forsythieae</taxon>
        <taxon>Forsythia</taxon>
    </lineage>
</organism>